<reference evidence="2 3" key="1">
    <citation type="submission" date="2019-04" db="EMBL/GenBank/DDBJ databases">
        <title>Friends and foes A comparative genomics study of 23 Aspergillus species from section Flavi.</title>
        <authorList>
            <consortium name="DOE Joint Genome Institute"/>
            <person name="Kjaerbolling I."/>
            <person name="Vesth T."/>
            <person name="Frisvad J.C."/>
            <person name="Nybo J.L."/>
            <person name="Theobald S."/>
            <person name="Kildgaard S."/>
            <person name="Isbrandt T."/>
            <person name="Kuo A."/>
            <person name="Sato A."/>
            <person name="Lyhne E.K."/>
            <person name="Kogle M.E."/>
            <person name="Wiebenga A."/>
            <person name="Kun R.S."/>
            <person name="Lubbers R.J."/>
            <person name="Makela M.R."/>
            <person name="Barry K."/>
            <person name="Chovatia M."/>
            <person name="Clum A."/>
            <person name="Daum C."/>
            <person name="Haridas S."/>
            <person name="He G."/>
            <person name="LaButti K."/>
            <person name="Lipzen A."/>
            <person name="Mondo S."/>
            <person name="Riley R."/>
            <person name="Salamov A."/>
            <person name="Simmons B.A."/>
            <person name="Magnuson J.K."/>
            <person name="Henrissat B."/>
            <person name="Mortensen U.H."/>
            <person name="Larsen T.O."/>
            <person name="Devries R.P."/>
            <person name="Grigoriev I.V."/>
            <person name="Machida M."/>
            <person name="Baker S.E."/>
            <person name="Andersen M.R."/>
        </authorList>
    </citation>
    <scope>NUCLEOTIDE SEQUENCE [LARGE SCALE GENOMIC DNA]</scope>
    <source>
        <strain evidence="2 3">CBS 117626</strain>
    </source>
</reference>
<organism evidence="2 3">
    <name type="scientific">Aspergillus tamarii</name>
    <dbReference type="NCBI Taxonomy" id="41984"/>
    <lineage>
        <taxon>Eukaryota</taxon>
        <taxon>Fungi</taxon>
        <taxon>Dikarya</taxon>
        <taxon>Ascomycota</taxon>
        <taxon>Pezizomycotina</taxon>
        <taxon>Eurotiomycetes</taxon>
        <taxon>Eurotiomycetidae</taxon>
        <taxon>Eurotiales</taxon>
        <taxon>Aspergillaceae</taxon>
        <taxon>Aspergillus</taxon>
        <taxon>Aspergillus subgen. Circumdati</taxon>
    </lineage>
</organism>
<protein>
    <submittedName>
        <fullName evidence="2">Uncharacterized protein</fullName>
    </submittedName>
</protein>
<evidence type="ECO:0000256" key="1">
    <source>
        <dbReference type="SAM" id="Phobius"/>
    </source>
</evidence>
<evidence type="ECO:0000313" key="3">
    <source>
        <dbReference type="Proteomes" id="UP000326950"/>
    </source>
</evidence>
<sequence>MFYTSLRSVSVFINVCSGDPIVVLFLLFMSRGTPCRIRACVLVLHNVCSRTASMYVA</sequence>
<accession>A0A5N6UR82</accession>
<name>A0A5N6UR82_ASPTM</name>
<keyword evidence="1" id="KW-0812">Transmembrane</keyword>
<keyword evidence="1" id="KW-0472">Membrane</keyword>
<keyword evidence="1" id="KW-1133">Transmembrane helix</keyword>
<feature type="transmembrane region" description="Helical" evidence="1">
    <location>
        <begin position="6"/>
        <end position="28"/>
    </location>
</feature>
<keyword evidence="3" id="KW-1185">Reference proteome</keyword>
<proteinExistence type="predicted"/>
<dbReference type="Proteomes" id="UP000326950">
    <property type="component" value="Unassembled WGS sequence"/>
</dbReference>
<evidence type="ECO:0000313" key="2">
    <source>
        <dbReference type="EMBL" id="KAE8161142.1"/>
    </source>
</evidence>
<gene>
    <name evidence="2" type="ORF">BDV40DRAFT_195471</name>
</gene>
<dbReference type="AlphaFoldDB" id="A0A5N6UR82"/>
<dbReference type="EMBL" id="ML738646">
    <property type="protein sequence ID" value="KAE8161142.1"/>
    <property type="molecule type" value="Genomic_DNA"/>
</dbReference>